<evidence type="ECO:0000313" key="10">
    <source>
        <dbReference type="Proteomes" id="UP001139264"/>
    </source>
</evidence>
<dbReference type="AlphaFoldDB" id="A0A9X1S4X8"/>
<dbReference type="InterPro" id="IPR012259">
    <property type="entry name" value="DHFR"/>
</dbReference>
<organism evidence="9 10">
    <name type="scientific">Arthrobacter gengyunqii</name>
    <dbReference type="NCBI Taxonomy" id="2886940"/>
    <lineage>
        <taxon>Bacteria</taxon>
        <taxon>Bacillati</taxon>
        <taxon>Actinomycetota</taxon>
        <taxon>Actinomycetes</taxon>
        <taxon>Micrococcales</taxon>
        <taxon>Micrococcaceae</taxon>
        <taxon>Arthrobacter</taxon>
    </lineage>
</organism>
<dbReference type="RefSeq" id="WP_227906677.1">
    <property type="nucleotide sequence ID" value="NZ_CP095461.1"/>
</dbReference>
<keyword evidence="5" id="KW-0521">NADP</keyword>
<dbReference type="EC" id="1.5.1.3" evidence="3"/>
<evidence type="ECO:0000256" key="5">
    <source>
        <dbReference type="ARBA" id="ARBA00022857"/>
    </source>
</evidence>
<evidence type="ECO:0000256" key="7">
    <source>
        <dbReference type="RuleBase" id="RU004474"/>
    </source>
</evidence>
<dbReference type="GO" id="GO:0050661">
    <property type="term" value="F:NADP binding"/>
    <property type="evidence" value="ECO:0007669"/>
    <property type="project" value="InterPro"/>
</dbReference>
<dbReference type="GO" id="GO:0006730">
    <property type="term" value="P:one-carbon metabolic process"/>
    <property type="evidence" value="ECO:0007669"/>
    <property type="project" value="UniProtKB-KW"/>
</dbReference>
<evidence type="ECO:0000256" key="2">
    <source>
        <dbReference type="ARBA" id="ARBA00009539"/>
    </source>
</evidence>
<dbReference type="InterPro" id="IPR017925">
    <property type="entry name" value="DHFR_CS"/>
</dbReference>
<dbReference type="InterPro" id="IPR001796">
    <property type="entry name" value="DHFR_dom"/>
</dbReference>
<dbReference type="GO" id="GO:0004146">
    <property type="term" value="F:dihydrofolate reductase activity"/>
    <property type="evidence" value="ECO:0007669"/>
    <property type="project" value="UniProtKB-EC"/>
</dbReference>
<evidence type="ECO:0000256" key="3">
    <source>
        <dbReference type="ARBA" id="ARBA00012856"/>
    </source>
</evidence>
<dbReference type="PANTHER" id="PTHR48069">
    <property type="entry name" value="DIHYDROFOLATE REDUCTASE"/>
    <property type="match status" value="1"/>
</dbReference>
<dbReference type="PRINTS" id="PR00070">
    <property type="entry name" value="DHFR"/>
</dbReference>
<name>A0A9X1S4X8_9MICC</name>
<dbReference type="Proteomes" id="UP001139264">
    <property type="component" value="Unassembled WGS sequence"/>
</dbReference>
<dbReference type="CDD" id="cd00209">
    <property type="entry name" value="DHFR"/>
    <property type="match status" value="1"/>
</dbReference>
<dbReference type="SUPFAM" id="SSF53597">
    <property type="entry name" value="Dihydrofolate reductase-like"/>
    <property type="match status" value="1"/>
</dbReference>
<comment type="similarity">
    <text evidence="2 7">Belongs to the dihydrofolate reductase family.</text>
</comment>
<dbReference type="EMBL" id="JAJFZP010000004">
    <property type="protein sequence ID" value="MCC3268228.1"/>
    <property type="molecule type" value="Genomic_DNA"/>
</dbReference>
<evidence type="ECO:0000259" key="8">
    <source>
        <dbReference type="PROSITE" id="PS51330"/>
    </source>
</evidence>
<dbReference type="GO" id="GO:0005829">
    <property type="term" value="C:cytosol"/>
    <property type="evidence" value="ECO:0007669"/>
    <property type="project" value="TreeGrafter"/>
</dbReference>
<dbReference type="PROSITE" id="PS51330">
    <property type="entry name" value="DHFR_2"/>
    <property type="match status" value="1"/>
</dbReference>
<dbReference type="Gene3D" id="3.40.430.10">
    <property type="entry name" value="Dihydrofolate Reductase, subunit A"/>
    <property type="match status" value="1"/>
</dbReference>
<comment type="pathway">
    <text evidence="1">Cofactor biosynthesis; tetrahydrofolate biosynthesis; 5,6,7,8-tetrahydrofolate from 7,8-dihydrofolate: step 1/1.</text>
</comment>
<sequence>MSESAAGVRYFPAGGGKDSGDNSAAPAGKDLTAALAAAFPAGPPQPLVGMIWAQTVDGVIGRDGGMPWHLPEDLAHFKNTTAGHPVIMGRRTWESFPAAFRPLPGRTNIVVSSSDTLAAEISPAGAVVVRSLEQALDTARHSPGGEQVWIVGGAQLYEAAAPLADAAVVTVIDISTEGDTNAPHLGPDWTFAALSPAEGWNTAANGTSYRIALWTRTGDVGSGVTNQPEETVLP</sequence>
<dbReference type="InterPro" id="IPR024072">
    <property type="entry name" value="DHFR-like_dom_sf"/>
</dbReference>
<dbReference type="Pfam" id="PF00186">
    <property type="entry name" value="DHFR_1"/>
    <property type="match status" value="1"/>
</dbReference>
<dbReference type="PANTHER" id="PTHR48069:SF3">
    <property type="entry name" value="DIHYDROFOLATE REDUCTASE"/>
    <property type="match status" value="1"/>
</dbReference>
<dbReference type="PROSITE" id="PS00075">
    <property type="entry name" value="DHFR_1"/>
    <property type="match status" value="1"/>
</dbReference>
<proteinExistence type="inferred from homology"/>
<keyword evidence="6" id="KW-0560">Oxidoreductase</keyword>
<dbReference type="GO" id="GO:0046654">
    <property type="term" value="P:tetrahydrofolate biosynthetic process"/>
    <property type="evidence" value="ECO:0007669"/>
    <property type="project" value="InterPro"/>
</dbReference>
<evidence type="ECO:0000313" key="9">
    <source>
        <dbReference type="EMBL" id="MCC3268228.1"/>
    </source>
</evidence>
<dbReference type="GO" id="GO:0046452">
    <property type="term" value="P:dihydrofolate metabolic process"/>
    <property type="evidence" value="ECO:0007669"/>
    <property type="project" value="TreeGrafter"/>
</dbReference>
<accession>A0A9X1S4X8</accession>
<keyword evidence="4" id="KW-0554">One-carbon metabolism</keyword>
<evidence type="ECO:0000256" key="6">
    <source>
        <dbReference type="ARBA" id="ARBA00023002"/>
    </source>
</evidence>
<evidence type="ECO:0000256" key="4">
    <source>
        <dbReference type="ARBA" id="ARBA00022563"/>
    </source>
</evidence>
<protein>
    <recommendedName>
        <fullName evidence="3">dihydrofolate reductase</fullName>
        <ecNumber evidence="3">1.5.1.3</ecNumber>
    </recommendedName>
</protein>
<dbReference type="GO" id="GO:0046655">
    <property type="term" value="P:folic acid metabolic process"/>
    <property type="evidence" value="ECO:0007669"/>
    <property type="project" value="TreeGrafter"/>
</dbReference>
<comment type="caution">
    <text evidence="9">The sequence shown here is derived from an EMBL/GenBank/DDBJ whole genome shotgun (WGS) entry which is preliminary data.</text>
</comment>
<gene>
    <name evidence="9" type="ORF">LJ751_02475</name>
</gene>
<reference evidence="9" key="1">
    <citation type="submission" date="2021-10" db="EMBL/GenBank/DDBJ databases">
        <title>Novel species in genus Arthrobacter.</title>
        <authorList>
            <person name="Liu Y."/>
        </authorList>
    </citation>
    <scope>NUCLEOTIDE SEQUENCE</scope>
    <source>
        <strain evidence="9">Zg-Y809</strain>
    </source>
</reference>
<evidence type="ECO:0000256" key="1">
    <source>
        <dbReference type="ARBA" id="ARBA00004903"/>
    </source>
</evidence>
<feature type="domain" description="DHFR" evidence="8">
    <location>
        <begin position="47"/>
        <end position="216"/>
    </location>
</feature>